<reference evidence="2" key="1">
    <citation type="submission" date="2019-11" db="EMBL/GenBank/DDBJ databases">
        <title>Isolation and characterization of a novel species in the genus Sulfuriferula.</title>
        <authorList>
            <person name="Mochizuki J."/>
            <person name="Kojima H."/>
            <person name="Fukui M."/>
        </authorList>
    </citation>
    <scope>NUCLEOTIDE SEQUENCE [LARGE SCALE GENOMIC DNA]</scope>
    <source>
        <strain evidence="2">SGTM</strain>
    </source>
</reference>
<sequence length="316" mass="34914">MCARRIAWVLSNDIVGMDNQSFGLAEALGLDCVKKRVVASAPWRYLPPNLWLSPLRFLGEGSDSFVPPWPDVVIGTGRLNTAVAVAIKRASSGRTVNIRVQHPQMSLREFDIIAAPQHDDLQGENVFSTLGAVNRVTQARLDDASQKFAAEYANLPRPLIGVLLGGSNRKYTLDAGFAEHLADQLEQSQQQHGGTVLITPSRRTDAAVVEVLRQRLPDAKIWDGVSENPYYAYLALVDYLVVTADSVNMASEASFTGKPVYVAGLTGGTNKFEDFHRSLQARGCTRPFTGELAHWQYQPLDETRRVADEIKHRLGW</sequence>
<accession>A0A809RHT1</accession>
<evidence type="ECO:0000313" key="1">
    <source>
        <dbReference type="EMBL" id="BBP01166.1"/>
    </source>
</evidence>
<dbReference type="KEGG" id="sniv:SFSGTM_18740"/>
<proteinExistence type="predicted"/>
<dbReference type="AlphaFoldDB" id="A0A809RHT1"/>
<keyword evidence="2" id="KW-1185">Reference proteome</keyword>
<name>A0A809RHT1_9PROT</name>
<evidence type="ECO:0008006" key="3">
    <source>
        <dbReference type="Google" id="ProtNLM"/>
    </source>
</evidence>
<organism evidence="1 2">
    <name type="scientific">Sulfuriferula nivalis</name>
    <dbReference type="NCBI Taxonomy" id="2675298"/>
    <lineage>
        <taxon>Bacteria</taxon>
        <taxon>Pseudomonadati</taxon>
        <taxon>Pseudomonadota</taxon>
        <taxon>Betaproteobacteria</taxon>
        <taxon>Nitrosomonadales</taxon>
        <taxon>Sulfuricellaceae</taxon>
        <taxon>Sulfuriferula</taxon>
    </lineage>
</organism>
<dbReference type="EMBL" id="AP021881">
    <property type="protein sequence ID" value="BBP01166.1"/>
    <property type="molecule type" value="Genomic_DNA"/>
</dbReference>
<protein>
    <recommendedName>
        <fullName evidence="3">DUF1022 domain-containing protein</fullName>
    </recommendedName>
</protein>
<dbReference type="RefSeq" id="WP_162084973.1">
    <property type="nucleotide sequence ID" value="NZ_AP021881.1"/>
</dbReference>
<dbReference type="Proteomes" id="UP000463939">
    <property type="component" value="Chromosome"/>
</dbReference>
<gene>
    <name evidence="1" type="ORF">SFSGTM_18740</name>
</gene>
<dbReference type="SUPFAM" id="SSF53756">
    <property type="entry name" value="UDP-Glycosyltransferase/glycogen phosphorylase"/>
    <property type="match status" value="1"/>
</dbReference>
<dbReference type="PANTHER" id="PTHR33986:SF15">
    <property type="entry name" value="MITOCHONDRIAL FISSION PROTEIN ELM1"/>
    <property type="match status" value="1"/>
</dbReference>
<dbReference type="Pfam" id="PF06258">
    <property type="entry name" value="Mito_fiss_Elm1"/>
    <property type="match status" value="1"/>
</dbReference>
<dbReference type="InterPro" id="IPR009367">
    <property type="entry name" value="Elm1-like"/>
</dbReference>
<evidence type="ECO:0000313" key="2">
    <source>
        <dbReference type="Proteomes" id="UP000463939"/>
    </source>
</evidence>
<dbReference type="PANTHER" id="PTHR33986">
    <property type="entry name" value="OS02G0535700 PROTEIN"/>
    <property type="match status" value="1"/>
</dbReference>